<dbReference type="EMBL" id="BGZK01002240">
    <property type="protein sequence ID" value="GBP92122.1"/>
    <property type="molecule type" value="Genomic_DNA"/>
</dbReference>
<protein>
    <submittedName>
        <fullName evidence="1">Uncharacterized protein</fullName>
    </submittedName>
</protein>
<organism evidence="1 2">
    <name type="scientific">Eumeta variegata</name>
    <name type="common">Bagworm moth</name>
    <name type="synonym">Eumeta japonica</name>
    <dbReference type="NCBI Taxonomy" id="151549"/>
    <lineage>
        <taxon>Eukaryota</taxon>
        <taxon>Metazoa</taxon>
        <taxon>Ecdysozoa</taxon>
        <taxon>Arthropoda</taxon>
        <taxon>Hexapoda</taxon>
        <taxon>Insecta</taxon>
        <taxon>Pterygota</taxon>
        <taxon>Neoptera</taxon>
        <taxon>Endopterygota</taxon>
        <taxon>Lepidoptera</taxon>
        <taxon>Glossata</taxon>
        <taxon>Ditrysia</taxon>
        <taxon>Tineoidea</taxon>
        <taxon>Psychidae</taxon>
        <taxon>Oiketicinae</taxon>
        <taxon>Eumeta</taxon>
    </lineage>
</organism>
<proteinExistence type="predicted"/>
<name>A0A4C1ZX96_EUMVA</name>
<sequence>MSLVYAEYSRGESGALNSCSDKTSSRLSAFVFESETPNADISVNDMNKTIWYFERVELINKVRVPYPIEGLSYVKEDSYGFLFRFKALRDIFNCTEDLLRT</sequence>
<evidence type="ECO:0000313" key="2">
    <source>
        <dbReference type="Proteomes" id="UP000299102"/>
    </source>
</evidence>
<keyword evidence="2" id="KW-1185">Reference proteome</keyword>
<gene>
    <name evidence="1" type="ORF">EVAR_47874_1</name>
</gene>
<dbReference type="AlphaFoldDB" id="A0A4C1ZX96"/>
<comment type="caution">
    <text evidence="1">The sequence shown here is derived from an EMBL/GenBank/DDBJ whole genome shotgun (WGS) entry which is preliminary data.</text>
</comment>
<dbReference type="Proteomes" id="UP000299102">
    <property type="component" value="Unassembled WGS sequence"/>
</dbReference>
<reference evidence="1 2" key="1">
    <citation type="journal article" date="2019" name="Commun. Biol.">
        <title>The bagworm genome reveals a unique fibroin gene that provides high tensile strength.</title>
        <authorList>
            <person name="Kono N."/>
            <person name="Nakamura H."/>
            <person name="Ohtoshi R."/>
            <person name="Tomita M."/>
            <person name="Numata K."/>
            <person name="Arakawa K."/>
        </authorList>
    </citation>
    <scope>NUCLEOTIDE SEQUENCE [LARGE SCALE GENOMIC DNA]</scope>
</reference>
<evidence type="ECO:0000313" key="1">
    <source>
        <dbReference type="EMBL" id="GBP92122.1"/>
    </source>
</evidence>
<accession>A0A4C1ZX96</accession>